<dbReference type="OrthoDB" id="9809248at2"/>
<feature type="transmembrane region" description="Helical" evidence="10">
    <location>
        <begin position="179"/>
        <end position="196"/>
    </location>
</feature>
<feature type="transmembrane region" description="Helical" evidence="10">
    <location>
        <begin position="208"/>
        <end position="233"/>
    </location>
</feature>
<evidence type="ECO:0000256" key="4">
    <source>
        <dbReference type="ARBA" id="ARBA00022692"/>
    </source>
</evidence>
<evidence type="ECO:0000313" key="15">
    <source>
        <dbReference type="Proteomes" id="UP000538666"/>
    </source>
</evidence>
<feature type="transmembrane region" description="Helical" evidence="10">
    <location>
        <begin position="364"/>
        <end position="387"/>
    </location>
</feature>
<feature type="transmembrane region" description="Helical" evidence="10">
    <location>
        <begin position="270"/>
        <end position="291"/>
    </location>
</feature>
<comment type="subunit">
    <text evidence="10">Component of the Sec protein translocase complex. Heterotrimer consisting of SecY, SecE and SecG subunits. The heterotrimers can form oligomers, although 1 heterotrimer is thought to be able to translocate proteins. Interacts with the ribosome. Interacts with SecDF, and other proteins may be involved. Interacts with SecA.</text>
</comment>
<dbReference type="Pfam" id="PF00344">
    <property type="entry name" value="SecY"/>
    <property type="match status" value="1"/>
</dbReference>
<dbReference type="RefSeq" id="WP_050059818.1">
    <property type="nucleotide sequence ID" value="NZ_JACHEK010000005.1"/>
</dbReference>
<evidence type="ECO:0000256" key="6">
    <source>
        <dbReference type="ARBA" id="ARBA00022989"/>
    </source>
</evidence>
<sequence length="463" mass="51242">MLEKFLNIFRVPDLRKRVLFTMAMLAIYRLGAHIPTPGVNTDALANFFNQQSGSSLALVDLFSGGNLRRLTVFALGIMPYITASIIFQLLTVVYEPLARLQKEGELGRRKITQWTRYLTVILGVVQSAAIAIALKSSSGNLVLNPGVGFIIMTVLTLTTGTAFIMWLGEQITDRGIGNGMSLLIFAGIVVGLPRAIAELVDVAKTQKFGAFTVPALILLVVGMIAVVAFIVYVERSERRIPVQYAKRIVGRRLMGGQSTHLPLKVNSGGVMPVIFAASVLSAPLLFAQSSFIRNSAPLTRIFDALHPGEPWYELLYIVAIIFFAYFYISIVFRPDDIADNMRKYGGFIPGIRPGKRTSDYINDILTRITLVGAVYLIIISIIPTFLITGIRLNHLWLVGGFFEHLPLWVTNGFGFNFYFGGTSLLIVVGVAMDTVNQVESQLIMRHYEGFSPRSGRVRGRRSW</sequence>
<dbReference type="PANTHER" id="PTHR10906">
    <property type="entry name" value="SECY/SEC61-ALPHA FAMILY MEMBER"/>
    <property type="match status" value="1"/>
</dbReference>
<reference evidence="14 15" key="1">
    <citation type="submission" date="2020-08" db="EMBL/GenBank/DDBJ databases">
        <title>Genomic Encyclopedia of Type Strains, Phase IV (KMG-IV): sequencing the most valuable type-strain genomes for metagenomic binning, comparative biology and taxonomic classification.</title>
        <authorList>
            <person name="Goeker M."/>
        </authorList>
    </citation>
    <scope>NUCLEOTIDE SEQUENCE [LARGE SCALE GENOMIC DNA]</scope>
    <source>
        <strain evidence="14 15">DSM 103733</strain>
    </source>
</reference>
<evidence type="ECO:0000256" key="7">
    <source>
        <dbReference type="ARBA" id="ARBA00023010"/>
    </source>
</evidence>
<dbReference type="GO" id="GO:0043952">
    <property type="term" value="P:protein transport by the Sec complex"/>
    <property type="evidence" value="ECO:0007669"/>
    <property type="project" value="UniProtKB-UniRule"/>
</dbReference>
<feature type="transmembrane region" description="Helical" evidence="10">
    <location>
        <begin position="146"/>
        <end position="167"/>
    </location>
</feature>
<dbReference type="PRINTS" id="PR00303">
    <property type="entry name" value="SECYTRNLCASE"/>
</dbReference>
<keyword evidence="15" id="KW-1185">Reference proteome</keyword>
<name>A0A841JTC0_9BACT</name>
<evidence type="ECO:0000256" key="13">
    <source>
        <dbReference type="RuleBase" id="RU004349"/>
    </source>
</evidence>
<keyword evidence="10" id="KW-1003">Cell membrane</keyword>
<comment type="caution">
    <text evidence="10">Lacks conserved residue(s) required for the propagation of feature annotation.</text>
</comment>
<proteinExistence type="inferred from homology"/>
<evidence type="ECO:0000256" key="5">
    <source>
        <dbReference type="ARBA" id="ARBA00022927"/>
    </source>
</evidence>
<evidence type="ECO:0000256" key="11">
    <source>
        <dbReference type="RuleBase" id="RU000537"/>
    </source>
</evidence>
<dbReference type="Proteomes" id="UP000538666">
    <property type="component" value="Unassembled WGS sequence"/>
</dbReference>
<dbReference type="InterPro" id="IPR002208">
    <property type="entry name" value="SecY/SEC61-alpha"/>
</dbReference>
<accession>A0A841JTC0</accession>
<evidence type="ECO:0000313" key="14">
    <source>
        <dbReference type="EMBL" id="MBB6144576.1"/>
    </source>
</evidence>
<dbReference type="NCBIfam" id="TIGR00967">
    <property type="entry name" value="3a0501s007"/>
    <property type="match status" value="1"/>
</dbReference>
<keyword evidence="4 10" id="KW-0812">Transmembrane</keyword>
<evidence type="ECO:0000256" key="8">
    <source>
        <dbReference type="ARBA" id="ARBA00023136"/>
    </source>
</evidence>
<gene>
    <name evidence="10" type="primary">secY</name>
    <name evidence="14" type="ORF">HNQ77_002532</name>
</gene>
<comment type="function">
    <text evidence="10 11">The central subunit of the protein translocation channel SecYEG. Consists of two halves formed by TMs 1-5 and 6-10. These two domains form a lateral gate at the front which open onto the bilayer between TMs 2 and 7, and are clamped together by SecE at the back. The channel is closed by both a pore ring composed of hydrophobic SecY resides and a short helix (helix 2A) on the extracellular side of the membrane which forms a plug. The plug probably moves laterally to allow the channel to open. The ring and the pore may move independently.</text>
</comment>
<evidence type="ECO:0000256" key="3">
    <source>
        <dbReference type="ARBA" id="ARBA00022448"/>
    </source>
</evidence>
<keyword evidence="6 10" id="KW-1133">Transmembrane helix</keyword>
<dbReference type="PROSITE" id="PS00755">
    <property type="entry name" value="SECY_1"/>
    <property type="match status" value="1"/>
</dbReference>
<evidence type="ECO:0000256" key="10">
    <source>
        <dbReference type="HAMAP-Rule" id="MF_01465"/>
    </source>
</evidence>
<evidence type="ECO:0000256" key="9">
    <source>
        <dbReference type="ARBA" id="ARBA00039733"/>
    </source>
</evidence>
<keyword evidence="7 10" id="KW-0811">Translocation</keyword>
<dbReference type="GO" id="GO:0005886">
    <property type="term" value="C:plasma membrane"/>
    <property type="evidence" value="ECO:0007669"/>
    <property type="project" value="UniProtKB-SubCell"/>
</dbReference>
<dbReference type="InterPro" id="IPR030659">
    <property type="entry name" value="SecY_CS"/>
</dbReference>
<keyword evidence="5 10" id="KW-0653">Protein transport</keyword>
<dbReference type="PROSITE" id="PS00756">
    <property type="entry name" value="SECY_2"/>
    <property type="match status" value="1"/>
</dbReference>
<dbReference type="PIRSF" id="PIRSF004557">
    <property type="entry name" value="SecY"/>
    <property type="match status" value="1"/>
</dbReference>
<comment type="subcellular location">
    <subcellularLocation>
        <location evidence="10">Cell membrane</location>
        <topology evidence="10">Multi-pass membrane protein</topology>
    </subcellularLocation>
    <subcellularLocation>
        <location evidence="1 12">Membrane</location>
        <topology evidence="1 12">Multi-pass membrane protein</topology>
    </subcellularLocation>
</comment>
<feature type="transmembrane region" description="Helical" evidence="10">
    <location>
        <begin position="114"/>
        <end position="134"/>
    </location>
</feature>
<dbReference type="SUPFAM" id="SSF103491">
    <property type="entry name" value="Preprotein translocase SecY subunit"/>
    <property type="match status" value="1"/>
</dbReference>
<dbReference type="AlphaFoldDB" id="A0A841JTC0"/>
<feature type="transmembrane region" description="Helical" evidence="10">
    <location>
        <begin position="311"/>
        <end position="332"/>
    </location>
</feature>
<dbReference type="FunFam" id="1.10.3370.10:FF:000001">
    <property type="entry name" value="Preprotein translocase subunit SecY"/>
    <property type="match status" value="1"/>
</dbReference>
<keyword evidence="3 10" id="KW-0813">Transport</keyword>
<comment type="caution">
    <text evidence="14">The sequence shown here is derived from an EMBL/GenBank/DDBJ whole genome shotgun (WGS) entry which is preliminary data.</text>
</comment>
<dbReference type="EMBL" id="JACHEK010000005">
    <property type="protein sequence ID" value="MBB6144576.1"/>
    <property type="molecule type" value="Genomic_DNA"/>
</dbReference>
<feature type="transmembrane region" description="Helical" evidence="10">
    <location>
        <begin position="415"/>
        <end position="435"/>
    </location>
</feature>
<comment type="similarity">
    <text evidence="2 10 13">Belongs to the SecY/SEC61-alpha family.</text>
</comment>
<dbReference type="InterPro" id="IPR026593">
    <property type="entry name" value="SecY"/>
</dbReference>
<dbReference type="GO" id="GO:0006605">
    <property type="term" value="P:protein targeting"/>
    <property type="evidence" value="ECO:0007669"/>
    <property type="project" value="UniProtKB-UniRule"/>
</dbReference>
<dbReference type="HAMAP" id="MF_01465">
    <property type="entry name" value="SecY"/>
    <property type="match status" value="1"/>
</dbReference>
<feature type="transmembrane region" description="Helical" evidence="10">
    <location>
        <begin position="70"/>
        <end position="94"/>
    </location>
</feature>
<dbReference type="GO" id="GO:0065002">
    <property type="term" value="P:intracellular protein transmembrane transport"/>
    <property type="evidence" value="ECO:0007669"/>
    <property type="project" value="UniProtKB-UniRule"/>
</dbReference>
<evidence type="ECO:0000256" key="2">
    <source>
        <dbReference type="ARBA" id="ARBA00005751"/>
    </source>
</evidence>
<organism evidence="14 15">
    <name type="scientific">Silvibacterium bohemicum</name>
    <dbReference type="NCBI Taxonomy" id="1577686"/>
    <lineage>
        <taxon>Bacteria</taxon>
        <taxon>Pseudomonadati</taxon>
        <taxon>Acidobacteriota</taxon>
        <taxon>Terriglobia</taxon>
        <taxon>Terriglobales</taxon>
        <taxon>Acidobacteriaceae</taxon>
        <taxon>Silvibacterium</taxon>
    </lineage>
</organism>
<dbReference type="InterPro" id="IPR023201">
    <property type="entry name" value="SecY_dom_sf"/>
</dbReference>
<evidence type="ECO:0000256" key="12">
    <source>
        <dbReference type="RuleBase" id="RU003484"/>
    </source>
</evidence>
<protein>
    <recommendedName>
        <fullName evidence="9 10">Protein translocase subunit SecY</fullName>
    </recommendedName>
</protein>
<dbReference type="Gene3D" id="1.10.3370.10">
    <property type="entry name" value="SecY subunit domain"/>
    <property type="match status" value="1"/>
</dbReference>
<keyword evidence="8 10" id="KW-0472">Membrane</keyword>
<evidence type="ECO:0000256" key="1">
    <source>
        <dbReference type="ARBA" id="ARBA00004141"/>
    </source>
</evidence>